<organism evidence="3">
    <name type="scientific">Sesamum latifolium</name>
    <dbReference type="NCBI Taxonomy" id="2727402"/>
    <lineage>
        <taxon>Eukaryota</taxon>
        <taxon>Viridiplantae</taxon>
        <taxon>Streptophyta</taxon>
        <taxon>Embryophyta</taxon>
        <taxon>Tracheophyta</taxon>
        <taxon>Spermatophyta</taxon>
        <taxon>Magnoliopsida</taxon>
        <taxon>eudicotyledons</taxon>
        <taxon>Gunneridae</taxon>
        <taxon>Pentapetalae</taxon>
        <taxon>asterids</taxon>
        <taxon>lamiids</taxon>
        <taxon>Lamiales</taxon>
        <taxon>Pedaliaceae</taxon>
        <taxon>Sesamum</taxon>
    </lineage>
</organism>
<proteinExistence type="predicted"/>
<feature type="domain" description="F-box" evidence="2">
    <location>
        <begin position="3"/>
        <end position="39"/>
    </location>
</feature>
<dbReference type="Gene3D" id="3.80.10.10">
    <property type="entry name" value="Ribonuclease Inhibitor"/>
    <property type="match status" value="1"/>
</dbReference>
<dbReference type="InterPro" id="IPR001810">
    <property type="entry name" value="F-box_dom"/>
</dbReference>
<gene>
    <name evidence="3" type="ORF">Slati_2138400</name>
</gene>
<dbReference type="SMART" id="SM00256">
    <property type="entry name" value="FBOX"/>
    <property type="match status" value="1"/>
</dbReference>
<dbReference type="Pfam" id="PF23622">
    <property type="entry name" value="LRR_At1g61320_AtMIF1"/>
    <property type="match status" value="2"/>
</dbReference>
<dbReference type="SUPFAM" id="SSF52047">
    <property type="entry name" value="RNI-like"/>
    <property type="match status" value="1"/>
</dbReference>
<dbReference type="PROSITE" id="PS50181">
    <property type="entry name" value="FBOX"/>
    <property type="match status" value="1"/>
</dbReference>
<dbReference type="CDD" id="cd22160">
    <property type="entry name" value="F-box_AtFBL13-like"/>
    <property type="match status" value="1"/>
</dbReference>
<dbReference type="InterPro" id="IPR053781">
    <property type="entry name" value="F-box_AtFBL13-like"/>
</dbReference>
<feature type="transmembrane region" description="Helical" evidence="1">
    <location>
        <begin position="12"/>
        <end position="31"/>
    </location>
</feature>
<evidence type="ECO:0000256" key="1">
    <source>
        <dbReference type="SAM" id="Phobius"/>
    </source>
</evidence>
<keyword evidence="1" id="KW-1133">Transmembrane helix</keyword>
<reference evidence="3" key="2">
    <citation type="journal article" date="2024" name="Plant">
        <title>Genomic evolution and insights into agronomic trait innovations of Sesamum species.</title>
        <authorList>
            <person name="Miao H."/>
            <person name="Wang L."/>
            <person name="Qu L."/>
            <person name="Liu H."/>
            <person name="Sun Y."/>
            <person name="Le M."/>
            <person name="Wang Q."/>
            <person name="Wei S."/>
            <person name="Zheng Y."/>
            <person name="Lin W."/>
            <person name="Duan Y."/>
            <person name="Cao H."/>
            <person name="Xiong S."/>
            <person name="Wang X."/>
            <person name="Wei L."/>
            <person name="Li C."/>
            <person name="Ma Q."/>
            <person name="Ju M."/>
            <person name="Zhao R."/>
            <person name="Li G."/>
            <person name="Mu C."/>
            <person name="Tian Q."/>
            <person name="Mei H."/>
            <person name="Zhang T."/>
            <person name="Gao T."/>
            <person name="Zhang H."/>
        </authorList>
    </citation>
    <scope>NUCLEOTIDE SEQUENCE</scope>
    <source>
        <strain evidence="3">KEN1</strain>
    </source>
</reference>
<dbReference type="InterPro" id="IPR036047">
    <property type="entry name" value="F-box-like_dom_sf"/>
</dbReference>
<protein>
    <submittedName>
        <fullName evidence="3">F-box/LRR-repeat protein</fullName>
    </submittedName>
</protein>
<reference evidence="3" key="1">
    <citation type="submission" date="2020-06" db="EMBL/GenBank/DDBJ databases">
        <authorList>
            <person name="Li T."/>
            <person name="Hu X."/>
            <person name="Zhang T."/>
            <person name="Song X."/>
            <person name="Zhang H."/>
            <person name="Dai N."/>
            <person name="Sheng W."/>
            <person name="Hou X."/>
            <person name="Wei L."/>
        </authorList>
    </citation>
    <scope>NUCLEOTIDE SEQUENCE</scope>
    <source>
        <strain evidence="3">KEN1</strain>
        <tissue evidence="3">Leaf</tissue>
    </source>
</reference>
<dbReference type="InterPro" id="IPR053772">
    <property type="entry name" value="At1g61320/At1g61330-like"/>
</dbReference>
<dbReference type="EMBL" id="JACGWN010000007">
    <property type="protein sequence ID" value="KAL0444157.1"/>
    <property type="molecule type" value="Genomic_DNA"/>
</dbReference>
<keyword evidence="1" id="KW-0812">Transmembrane</keyword>
<sequence>MAATSIDDLPEALLLHILSFLPTLNAVRASFVSRRWRDLWRHLPRLDFDMSLYHSPPNALCEFREFFADFITQTLLLCEHSTLLYSFRLLFNYRDYRRTTTQVNSWIRYAIATGVIVVLLSFPEDLFVKSEVDTDEDETWQKYDFHFSNIRNSWVSCLELNYCRIVWPKSLPCDGFSSLRSLYLCDVSLRATVLYNLVSSCVSLEFLSLSRISYLRNFKIHSQTLKELELELFKFRRYKDAGSLEIYAPNLHRISFDRFSVAEYCSRDLSSLVEANVEFWREDRHEDFNCDVLQLLTGVERLTLLDMRFDRHIWNYVMEEVKIDVATVGAPNPSEVHVNLRSDQTEFYYMQTFILCSLWVALTSRDFTKSDLFVSSKVSATKNTSVSLVFKNLKFLELKIGYTEYELLEIAAFLEVCPVLETLVLNYYVETDWPLSEYLKSKNPTFNIPNLKQVKMLNYRGTEMELYVVELLELHNVVLEKIVAFPQVANGKSSAPLVLLDSLQ</sequence>
<accession>A0AAW2WR27</accession>
<comment type="caution">
    <text evidence="3">The sequence shown here is derived from an EMBL/GenBank/DDBJ whole genome shotgun (WGS) entry which is preliminary data.</text>
</comment>
<name>A0AAW2WR27_9LAMI</name>
<keyword evidence="1" id="KW-0472">Membrane</keyword>
<evidence type="ECO:0000313" key="3">
    <source>
        <dbReference type="EMBL" id="KAL0444157.1"/>
    </source>
</evidence>
<dbReference type="Pfam" id="PF00646">
    <property type="entry name" value="F-box"/>
    <property type="match status" value="1"/>
</dbReference>
<evidence type="ECO:0000259" key="2">
    <source>
        <dbReference type="PROSITE" id="PS50181"/>
    </source>
</evidence>
<dbReference type="InterPro" id="IPR055357">
    <property type="entry name" value="LRR_At1g61320_AtMIF1"/>
</dbReference>
<dbReference type="PANTHER" id="PTHR34145">
    <property type="entry name" value="OS02G0105600 PROTEIN"/>
    <property type="match status" value="1"/>
</dbReference>
<dbReference type="Gene3D" id="1.20.1280.50">
    <property type="match status" value="1"/>
</dbReference>
<dbReference type="InterPro" id="IPR032675">
    <property type="entry name" value="LRR_dom_sf"/>
</dbReference>
<feature type="transmembrane region" description="Helical" evidence="1">
    <location>
        <begin position="106"/>
        <end position="123"/>
    </location>
</feature>
<dbReference type="SUPFAM" id="SSF81383">
    <property type="entry name" value="F-box domain"/>
    <property type="match status" value="1"/>
</dbReference>
<dbReference type="AlphaFoldDB" id="A0AAW2WR27"/>